<dbReference type="PANTHER" id="PTHR42793:SF4">
    <property type="entry name" value="BLL6376 PROTEIN"/>
    <property type="match status" value="1"/>
</dbReference>
<comment type="caution">
    <text evidence="3">The sequence shown here is derived from an EMBL/GenBank/DDBJ whole genome shotgun (WGS) entry which is preliminary data.</text>
</comment>
<dbReference type="InterPro" id="IPR003781">
    <property type="entry name" value="CoA-bd"/>
</dbReference>
<keyword evidence="3" id="KW-0436">Ligase</keyword>
<dbReference type="SUPFAM" id="SSF52210">
    <property type="entry name" value="Succinyl-CoA synthetase domains"/>
    <property type="match status" value="2"/>
</dbReference>
<dbReference type="Pfam" id="PF13549">
    <property type="entry name" value="ATP-grasp_5"/>
    <property type="match status" value="1"/>
</dbReference>
<dbReference type="Gene3D" id="3.40.50.720">
    <property type="entry name" value="NAD(P)-binding Rossmann-like Domain"/>
    <property type="match status" value="1"/>
</dbReference>
<evidence type="ECO:0000313" key="3">
    <source>
        <dbReference type="EMBL" id="MCR0984876.1"/>
    </source>
</evidence>
<keyword evidence="1" id="KW-0816">Tricarboxylic acid cycle</keyword>
<gene>
    <name evidence="3" type="ORF">NRP21_22725</name>
</gene>
<organism evidence="3 4">
    <name type="scientific">Roseomonas populi</name>
    <dbReference type="NCBI Taxonomy" id="3121582"/>
    <lineage>
        <taxon>Bacteria</taxon>
        <taxon>Pseudomonadati</taxon>
        <taxon>Pseudomonadota</taxon>
        <taxon>Alphaproteobacteria</taxon>
        <taxon>Acetobacterales</taxon>
        <taxon>Roseomonadaceae</taxon>
        <taxon>Roseomonas</taxon>
    </lineage>
</organism>
<dbReference type="SMART" id="SM00881">
    <property type="entry name" value="CoA_binding"/>
    <property type="match status" value="1"/>
</dbReference>
<proteinExistence type="predicted"/>
<dbReference type="EMBL" id="JANJOU010000026">
    <property type="protein sequence ID" value="MCR0984876.1"/>
    <property type="molecule type" value="Genomic_DNA"/>
</dbReference>
<dbReference type="GO" id="GO:0016874">
    <property type="term" value="F:ligase activity"/>
    <property type="evidence" value="ECO:0007669"/>
    <property type="project" value="UniProtKB-KW"/>
</dbReference>
<accession>A0ABT1X9T4</accession>
<dbReference type="SUPFAM" id="SSF51735">
    <property type="entry name" value="NAD(P)-binding Rossmann-fold domains"/>
    <property type="match status" value="1"/>
</dbReference>
<dbReference type="Pfam" id="PF19045">
    <property type="entry name" value="Ligase_CoA_2"/>
    <property type="match status" value="1"/>
</dbReference>
<dbReference type="Pfam" id="PF13380">
    <property type="entry name" value="CoA_binding_2"/>
    <property type="match status" value="1"/>
</dbReference>
<feature type="domain" description="CoA-binding" evidence="2">
    <location>
        <begin position="16"/>
        <end position="111"/>
    </location>
</feature>
<reference evidence="3 4" key="1">
    <citation type="submission" date="2022-06" db="EMBL/GenBank/DDBJ databases">
        <title>Roseomonas CN29.</title>
        <authorList>
            <person name="Cheng Y."/>
            <person name="He X."/>
        </authorList>
    </citation>
    <scope>NUCLEOTIDE SEQUENCE [LARGE SCALE GENOMIC DNA]</scope>
    <source>
        <strain evidence="3 4">CN29</strain>
    </source>
</reference>
<dbReference type="InterPro" id="IPR016102">
    <property type="entry name" value="Succinyl-CoA_synth-like"/>
</dbReference>
<evidence type="ECO:0000313" key="4">
    <source>
        <dbReference type="Proteomes" id="UP001524642"/>
    </source>
</evidence>
<dbReference type="Gene3D" id="3.40.50.261">
    <property type="entry name" value="Succinyl-CoA synthetase domains"/>
    <property type="match status" value="2"/>
</dbReference>
<dbReference type="Gene3D" id="3.30.470.20">
    <property type="entry name" value="ATP-grasp fold, B domain"/>
    <property type="match status" value="1"/>
</dbReference>
<dbReference type="PANTHER" id="PTHR42793">
    <property type="entry name" value="COA BINDING DOMAIN CONTAINING PROTEIN"/>
    <property type="match status" value="1"/>
</dbReference>
<dbReference type="Gene3D" id="3.30.1490.20">
    <property type="entry name" value="ATP-grasp fold, A domain"/>
    <property type="match status" value="1"/>
</dbReference>
<dbReference type="SUPFAM" id="SSF56059">
    <property type="entry name" value="Glutathione synthetase ATP-binding domain-like"/>
    <property type="match status" value="1"/>
</dbReference>
<protein>
    <submittedName>
        <fullName evidence="3">Acetate--CoA ligase family protein</fullName>
    </submittedName>
</protein>
<dbReference type="InterPro" id="IPR036291">
    <property type="entry name" value="NAD(P)-bd_dom_sf"/>
</dbReference>
<evidence type="ECO:0000259" key="2">
    <source>
        <dbReference type="SMART" id="SM00881"/>
    </source>
</evidence>
<dbReference type="Pfam" id="PF13607">
    <property type="entry name" value="Succ_CoA_lig"/>
    <property type="match status" value="1"/>
</dbReference>
<sequence length="714" mass="73352">MPDAAFPPPVADLSAFLEPASVAIIGASGDPGKIGARPLRYLRKFGFAGAIYPVNPRGGEIDGLACHQDMADIPGPVDLAIVVTAAEHVMAALRACALKGVRGAVVISAGFGETGEAGRAAEAEMASFAARGMRVLGPNNQGTVNLITGAVMGFNPLLEWVERFRPGRIGLVSQSSGIGFGLLGLGLERGMGFAHLVTTGNEADLSFADSALALLEREEVRVVAGALEGVKDVAALRRLAERSHALGKPVVVMKGATSRAGGRAAASHTGSLAGGGAVFSGFCRQHGLVEAPGMDELLDLAQAFSGPRLPRPGRRVAIATGTGGTAVLMADALERAGFEMPGPSAETEAALRRTLPAIASFGNPIDMTTANLGNRSLFLETARILGADGGYDSLVTVVGPAVTKSGVDYARQIVAAAEDVPAMFVSWTAPDGEGQAMLREAGIPVVPSPQRLAPLMALAAARAAFGDRGPAARPALPGREVRLEKARAILAGARGLQLAEHQAKALCALWDLPVTREVLAPDAPAAVAAAERLGYPVALKLQSAEIGHKTEIGGVLLNLADATAVAEGTARLMEAARRHAPGAVIDGVLVQEMVRGAGEAIVGVVDDPSLGPAVMAGPGGILAEIVEDVAFRLVPFDAAEAARLREETRLSRMVGGVRGGPAWDAEALDALLARVSVMADELRDLVSEIDLNPVIIRPQGEGAVIVDALLVRKS</sequence>
<dbReference type="InterPro" id="IPR043938">
    <property type="entry name" value="Ligase_CoA_dom"/>
</dbReference>
<dbReference type="InterPro" id="IPR013815">
    <property type="entry name" value="ATP_grasp_subdomain_1"/>
</dbReference>
<keyword evidence="4" id="KW-1185">Reference proteome</keyword>
<dbReference type="InterPro" id="IPR032875">
    <property type="entry name" value="Succ_CoA_lig_flav_dom"/>
</dbReference>
<evidence type="ECO:0000256" key="1">
    <source>
        <dbReference type="ARBA" id="ARBA00022532"/>
    </source>
</evidence>
<dbReference type="Proteomes" id="UP001524642">
    <property type="component" value="Unassembled WGS sequence"/>
</dbReference>
<name>A0ABT1X9T4_9PROT</name>
<dbReference type="RefSeq" id="WP_257718529.1">
    <property type="nucleotide sequence ID" value="NZ_JANJOU010000026.1"/>
</dbReference>